<evidence type="ECO:0000256" key="3">
    <source>
        <dbReference type="ARBA" id="ARBA00022801"/>
    </source>
</evidence>
<evidence type="ECO:0000313" key="7">
    <source>
        <dbReference type="Proteomes" id="UP000197446"/>
    </source>
</evidence>
<dbReference type="PANTHER" id="PTHR35005">
    <property type="entry name" value="3-DEHYDRO-SCYLLO-INOSOSE HYDROLASE"/>
    <property type="match status" value="1"/>
</dbReference>
<dbReference type="SUPFAM" id="SSF102215">
    <property type="entry name" value="Creatininase"/>
    <property type="match status" value="1"/>
</dbReference>
<accession>A0A254NDN8</accession>
<organism evidence="6 7">
    <name type="scientific">Roseateles puraquae</name>
    <dbReference type="NCBI Taxonomy" id="431059"/>
    <lineage>
        <taxon>Bacteria</taxon>
        <taxon>Pseudomonadati</taxon>
        <taxon>Pseudomonadota</taxon>
        <taxon>Betaproteobacteria</taxon>
        <taxon>Burkholderiales</taxon>
        <taxon>Sphaerotilaceae</taxon>
        <taxon>Roseateles</taxon>
    </lineage>
</organism>
<evidence type="ECO:0000313" key="6">
    <source>
        <dbReference type="EMBL" id="OWR04497.1"/>
    </source>
</evidence>
<reference evidence="6 7" key="1">
    <citation type="journal article" date="2007" name="Int. J. Syst. Evol. Microbiol.">
        <title>Description of Pelomonas aquatica sp. nov. and Pelomonas puraquae sp. nov., isolated from industrial and haemodialysis water.</title>
        <authorList>
            <person name="Gomila M."/>
            <person name="Bowien B."/>
            <person name="Falsen E."/>
            <person name="Moore E.R."/>
            <person name="Lalucat J."/>
        </authorList>
    </citation>
    <scope>NUCLEOTIDE SEQUENCE [LARGE SCALE GENOMIC DNA]</scope>
    <source>
        <strain evidence="6 7">CCUG 52769</strain>
    </source>
</reference>
<evidence type="ECO:0000256" key="4">
    <source>
        <dbReference type="ARBA" id="ARBA00022833"/>
    </source>
</evidence>
<dbReference type="RefSeq" id="WP_088482634.1">
    <property type="nucleotide sequence ID" value="NZ_NISI01000002.1"/>
</dbReference>
<dbReference type="Proteomes" id="UP000197446">
    <property type="component" value="Unassembled WGS sequence"/>
</dbReference>
<dbReference type="PANTHER" id="PTHR35005:SF1">
    <property type="entry name" value="2-AMINO-5-FORMYLAMINO-6-RIBOSYLAMINOPYRIMIDIN-4(3H)-ONE 5'-MONOPHOSPHATE DEFORMYLASE"/>
    <property type="match status" value="1"/>
</dbReference>
<comment type="similarity">
    <text evidence="5">Belongs to the creatininase superfamily.</text>
</comment>
<comment type="caution">
    <text evidence="6">The sequence shown here is derived from an EMBL/GenBank/DDBJ whole genome shotgun (WGS) entry which is preliminary data.</text>
</comment>
<dbReference type="GO" id="GO:0009231">
    <property type="term" value="P:riboflavin biosynthetic process"/>
    <property type="evidence" value="ECO:0007669"/>
    <property type="project" value="TreeGrafter"/>
</dbReference>
<dbReference type="GO" id="GO:0046872">
    <property type="term" value="F:metal ion binding"/>
    <property type="evidence" value="ECO:0007669"/>
    <property type="project" value="UniProtKB-KW"/>
</dbReference>
<keyword evidence="3" id="KW-0378">Hydrolase</keyword>
<dbReference type="InterPro" id="IPR003785">
    <property type="entry name" value="Creatininase/forma_Hydrolase"/>
</dbReference>
<evidence type="ECO:0000256" key="5">
    <source>
        <dbReference type="ARBA" id="ARBA00024029"/>
    </source>
</evidence>
<keyword evidence="4" id="KW-0862">Zinc</keyword>
<dbReference type="OrthoDB" id="9801445at2"/>
<keyword evidence="2" id="KW-0479">Metal-binding</keyword>
<proteinExistence type="inferred from homology"/>
<protein>
    <submittedName>
        <fullName evidence="6">Creatininase</fullName>
    </submittedName>
</protein>
<comment type="cofactor">
    <cofactor evidence="1">
        <name>Zn(2+)</name>
        <dbReference type="ChEBI" id="CHEBI:29105"/>
    </cofactor>
</comment>
<gene>
    <name evidence="6" type="ORF">CDO81_07880</name>
</gene>
<keyword evidence="7" id="KW-1185">Reference proteome</keyword>
<evidence type="ECO:0000256" key="1">
    <source>
        <dbReference type="ARBA" id="ARBA00001947"/>
    </source>
</evidence>
<dbReference type="Pfam" id="PF02633">
    <property type="entry name" value="Creatininase"/>
    <property type="match status" value="1"/>
</dbReference>
<dbReference type="EMBL" id="NISI01000002">
    <property type="protein sequence ID" value="OWR04497.1"/>
    <property type="molecule type" value="Genomic_DNA"/>
</dbReference>
<sequence length="233" mass="25850">MKIADMNWMQVEAYLQHDDRCLLPIGCTEQHAALSLAVDAILAERVAVEAAEPLGVPVFPVLPFGITPSFMSYPGTVTLKMETMLRVVTDLLDSLDHQGFRRILIVNGHGGNQPVAALVAEWMAAHPRTRVRLHNWWNAPRTLAYVKSIDPQSAHASWMENLPWTRLPGVTQPPGRKAPVDYQRYAVLPPDAARALAGDGNFGGAYERPDAEVLEMWRIAVEETRALIEGPWA</sequence>
<dbReference type="InterPro" id="IPR024087">
    <property type="entry name" value="Creatininase-like_sf"/>
</dbReference>
<dbReference type="Gene3D" id="3.40.50.10310">
    <property type="entry name" value="Creatininase"/>
    <property type="match status" value="1"/>
</dbReference>
<name>A0A254NDN8_9BURK</name>
<dbReference type="AlphaFoldDB" id="A0A254NDN8"/>
<dbReference type="GO" id="GO:0016811">
    <property type="term" value="F:hydrolase activity, acting on carbon-nitrogen (but not peptide) bonds, in linear amides"/>
    <property type="evidence" value="ECO:0007669"/>
    <property type="project" value="TreeGrafter"/>
</dbReference>
<evidence type="ECO:0000256" key="2">
    <source>
        <dbReference type="ARBA" id="ARBA00022723"/>
    </source>
</evidence>